<organism evidence="1 2">
    <name type="scientific">Sinorhizobium medicae</name>
    <dbReference type="NCBI Taxonomy" id="110321"/>
    <lineage>
        <taxon>Bacteria</taxon>
        <taxon>Pseudomonadati</taxon>
        <taxon>Pseudomonadota</taxon>
        <taxon>Alphaproteobacteria</taxon>
        <taxon>Hyphomicrobiales</taxon>
        <taxon>Rhizobiaceae</taxon>
        <taxon>Sinorhizobium/Ensifer group</taxon>
        <taxon>Sinorhizobium</taxon>
    </lineage>
</organism>
<proteinExistence type="predicted"/>
<sequence>MSLCLTGDLRGGQRPKPCVLDLTLSAVVSHGSLPQALRAIASTELAASQSDLMLVEQTDRDW</sequence>
<dbReference type="EMBL" id="CABFNB010000097">
    <property type="protein sequence ID" value="VTZ61910.1"/>
    <property type="molecule type" value="Genomic_DNA"/>
</dbReference>
<name>A0A508WYU6_9HYPH</name>
<dbReference type="Proteomes" id="UP000507954">
    <property type="component" value="Unassembled WGS sequence"/>
</dbReference>
<evidence type="ECO:0000313" key="2">
    <source>
        <dbReference type="Proteomes" id="UP000507954"/>
    </source>
</evidence>
<reference evidence="1 2" key="1">
    <citation type="submission" date="2019-06" db="EMBL/GenBank/DDBJ databases">
        <authorList>
            <person name="Le Quere A."/>
            <person name="Colella S."/>
        </authorList>
    </citation>
    <scope>NUCLEOTIDE SEQUENCE [LARGE SCALE GENOMIC DNA]</scope>
    <source>
        <strain evidence="1">EmedicaeMD41</strain>
    </source>
</reference>
<dbReference type="AlphaFoldDB" id="A0A508WYU6"/>
<evidence type="ECO:0000313" key="1">
    <source>
        <dbReference type="EMBL" id="VTZ61910.1"/>
    </source>
</evidence>
<accession>A0A508WYU6</accession>
<protein>
    <submittedName>
        <fullName evidence="1">Uncharacterized protein</fullName>
    </submittedName>
</protein>
<gene>
    <name evidence="1" type="ORF">EMEDMD4_310159</name>
</gene>